<keyword evidence="2" id="KW-0805">Transcription regulation</keyword>
<dbReference type="PROSITE" id="PS50811">
    <property type="entry name" value="WRKY"/>
    <property type="match status" value="2"/>
</dbReference>
<evidence type="ECO:0000256" key="5">
    <source>
        <dbReference type="ARBA" id="ARBA00023242"/>
    </source>
</evidence>
<feature type="compositionally biased region" description="Basic and acidic residues" evidence="6">
    <location>
        <begin position="46"/>
        <end position="61"/>
    </location>
</feature>
<dbReference type="InterPro" id="IPR044810">
    <property type="entry name" value="WRKY_plant"/>
</dbReference>
<feature type="non-terminal residue" evidence="8">
    <location>
        <position position="1"/>
    </location>
</feature>
<feature type="compositionally biased region" description="Basic and acidic residues" evidence="6">
    <location>
        <begin position="379"/>
        <end position="400"/>
    </location>
</feature>
<dbReference type="EMBL" id="GDJX01011128">
    <property type="protein sequence ID" value="JAT56808.1"/>
    <property type="molecule type" value="Transcribed_RNA"/>
</dbReference>
<evidence type="ECO:0000256" key="6">
    <source>
        <dbReference type="SAM" id="MobiDB-lite"/>
    </source>
</evidence>
<dbReference type="GO" id="GO:0003700">
    <property type="term" value="F:DNA-binding transcription factor activity"/>
    <property type="evidence" value="ECO:0007669"/>
    <property type="project" value="InterPro"/>
</dbReference>
<name>A0A1D1YQ91_9ARAE</name>
<dbReference type="Pfam" id="PF03106">
    <property type="entry name" value="WRKY"/>
    <property type="match status" value="3"/>
</dbReference>
<keyword evidence="5" id="KW-0539">Nucleus</keyword>
<evidence type="ECO:0000259" key="7">
    <source>
        <dbReference type="PROSITE" id="PS50811"/>
    </source>
</evidence>
<dbReference type="Gene3D" id="2.20.25.80">
    <property type="entry name" value="WRKY domain"/>
    <property type="match status" value="2"/>
</dbReference>
<feature type="compositionally biased region" description="Polar residues" evidence="6">
    <location>
        <begin position="141"/>
        <end position="159"/>
    </location>
</feature>
<feature type="compositionally biased region" description="Basic and acidic residues" evidence="6">
    <location>
        <begin position="164"/>
        <end position="178"/>
    </location>
</feature>
<organism evidence="8">
    <name type="scientific">Anthurium amnicola</name>
    <dbReference type="NCBI Taxonomy" id="1678845"/>
    <lineage>
        <taxon>Eukaryota</taxon>
        <taxon>Viridiplantae</taxon>
        <taxon>Streptophyta</taxon>
        <taxon>Embryophyta</taxon>
        <taxon>Tracheophyta</taxon>
        <taxon>Spermatophyta</taxon>
        <taxon>Magnoliopsida</taxon>
        <taxon>Liliopsida</taxon>
        <taxon>Araceae</taxon>
        <taxon>Pothoideae</taxon>
        <taxon>Potheae</taxon>
        <taxon>Anthurium</taxon>
    </lineage>
</organism>
<accession>A0A1D1YQ91</accession>
<sequence length="400" mass="44023">YGQKQVKSGENSRSYYKCTQANCPAKKKVERCQDGRVVEIIYRGGHNHDPPEKTKCSKERGPQLSCPSGDNETLTVASGKTNKSLPSQSKMNYGCAHKNDAPQKMKCSKERGPQSSDPSGDNEILKVGSKDINGSEPSLKMEQNSGSGSSEHQLHSSNDCDGVVDVKIEEDYGKEPDPKKRHTESPLPSPSSLFKTFKEPKVVVHTASDVGPVTDGYRWRKYGQKIVKGNPNPRNCLMGAAEDMQIWTEPLNRLRSYYRCTQIGCPVRKHVEKDSSDIKAMIITYDGKHNHDLPLPKYDGDSPPLLIAAAAASASVNADRRTQVPCPSEDKQQKNELQPDVNSKMSDDKPSELGGDRTLESAQTLLSMGLKSSSEEDCETKSSDAIERPLFNEKRAAVPV</sequence>
<reference evidence="8" key="1">
    <citation type="submission" date="2015-07" db="EMBL/GenBank/DDBJ databases">
        <title>Transcriptome Assembly of Anthurium amnicola.</title>
        <authorList>
            <person name="Suzuki J."/>
        </authorList>
    </citation>
    <scope>NUCLEOTIDE SEQUENCE</scope>
</reference>
<proteinExistence type="predicted"/>
<feature type="compositionally biased region" description="Polar residues" evidence="6">
    <location>
        <begin position="65"/>
        <end position="91"/>
    </location>
</feature>
<feature type="compositionally biased region" description="Basic and acidic residues" evidence="6">
    <location>
        <begin position="345"/>
        <end position="359"/>
    </location>
</feature>
<dbReference type="AlphaFoldDB" id="A0A1D1YQ91"/>
<evidence type="ECO:0000256" key="4">
    <source>
        <dbReference type="ARBA" id="ARBA00023163"/>
    </source>
</evidence>
<dbReference type="SUPFAM" id="SSF118290">
    <property type="entry name" value="WRKY DNA-binding domain"/>
    <property type="match status" value="2"/>
</dbReference>
<dbReference type="GO" id="GO:0005634">
    <property type="term" value="C:nucleus"/>
    <property type="evidence" value="ECO:0007669"/>
    <property type="project" value="UniProtKB-SubCell"/>
</dbReference>
<feature type="compositionally biased region" description="Polar residues" evidence="6">
    <location>
        <begin position="360"/>
        <end position="372"/>
    </location>
</feature>
<protein>
    <submittedName>
        <fullName evidence="8">Putative WRKY transcription factor 32</fullName>
    </submittedName>
</protein>
<keyword evidence="3" id="KW-0238">DNA-binding</keyword>
<evidence type="ECO:0000256" key="2">
    <source>
        <dbReference type="ARBA" id="ARBA00023015"/>
    </source>
</evidence>
<dbReference type="GO" id="GO:0043565">
    <property type="term" value="F:sequence-specific DNA binding"/>
    <property type="evidence" value="ECO:0007669"/>
    <property type="project" value="InterPro"/>
</dbReference>
<feature type="region of interest" description="Disordered" evidence="6">
    <location>
        <begin position="43"/>
        <end position="194"/>
    </location>
</feature>
<feature type="domain" description="WRKY" evidence="7">
    <location>
        <begin position="208"/>
        <end position="294"/>
    </location>
</feature>
<dbReference type="InterPro" id="IPR036576">
    <property type="entry name" value="WRKY_dom_sf"/>
</dbReference>
<dbReference type="PANTHER" id="PTHR31221:SF322">
    <property type="entry name" value="WRKY TRANSCRIPTION FACTOR 3-RELATED"/>
    <property type="match status" value="1"/>
</dbReference>
<keyword evidence="4" id="KW-0804">Transcription</keyword>
<dbReference type="InterPro" id="IPR003657">
    <property type="entry name" value="WRKY_dom"/>
</dbReference>
<feature type="compositionally biased region" description="Basic and acidic residues" evidence="6">
    <location>
        <begin position="97"/>
        <end position="112"/>
    </location>
</feature>
<comment type="subcellular location">
    <subcellularLocation>
        <location evidence="1">Nucleus</location>
    </subcellularLocation>
</comment>
<feature type="domain" description="WRKY" evidence="7">
    <location>
        <begin position="1"/>
        <end position="51"/>
    </location>
</feature>
<evidence type="ECO:0000313" key="8">
    <source>
        <dbReference type="EMBL" id="JAT56808.1"/>
    </source>
</evidence>
<feature type="region of interest" description="Disordered" evidence="6">
    <location>
        <begin position="317"/>
        <end position="400"/>
    </location>
</feature>
<dbReference type="SMART" id="SM00774">
    <property type="entry name" value="WRKY"/>
    <property type="match status" value="2"/>
</dbReference>
<evidence type="ECO:0000256" key="3">
    <source>
        <dbReference type="ARBA" id="ARBA00023125"/>
    </source>
</evidence>
<feature type="compositionally biased region" description="Basic and acidic residues" evidence="6">
    <location>
        <begin position="318"/>
        <end position="334"/>
    </location>
</feature>
<evidence type="ECO:0000256" key="1">
    <source>
        <dbReference type="ARBA" id="ARBA00004123"/>
    </source>
</evidence>
<gene>
    <name evidence="8" type="primary">WRKY32</name>
    <name evidence="8" type="ORF">g.29376</name>
</gene>
<dbReference type="PANTHER" id="PTHR31221">
    <property type="entry name" value="WRKY TRANSCRIPTION FACTOR PROTEIN 1-RELATED"/>
    <property type="match status" value="1"/>
</dbReference>